<evidence type="ECO:0000313" key="2">
    <source>
        <dbReference type="Proteomes" id="UP000307380"/>
    </source>
</evidence>
<proteinExistence type="predicted"/>
<name>A0A4S4FWG5_9MICO</name>
<organism evidence="1 2">
    <name type="scientific">Orlajensenia flava</name>
    <dbReference type="NCBI Taxonomy" id="2565934"/>
    <lineage>
        <taxon>Bacteria</taxon>
        <taxon>Bacillati</taxon>
        <taxon>Actinomycetota</taxon>
        <taxon>Actinomycetes</taxon>
        <taxon>Micrococcales</taxon>
        <taxon>Microbacteriaceae</taxon>
        <taxon>Orlajensenia</taxon>
    </lineage>
</organism>
<evidence type="ECO:0000313" key="1">
    <source>
        <dbReference type="EMBL" id="THG35319.1"/>
    </source>
</evidence>
<sequence length="65" mass="7161">MKNVLWLLIGIGAGFVIAHQVNRTQQGRAFFADLDTKAREFGEAVSDGYHRREAELRDAIDGAAS</sequence>
<dbReference type="AlphaFoldDB" id="A0A4S4FWG5"/>
<comment type="caution">
    <text evidence="1">The sequence shown here is derived from an EMBL/GenBank/DDBJ whole genome shotgun (WGS) entry which is preliminary data.</text>
</comment>
<reference evidence="1 2" key="1">
    <citation type="submission" date="2019-04" db="EMBL/GenBank/DDBJ databases">
        <authorList>
            <person name="Jiang L."/>
        </authorList>
    </citation>
    <scope>NUCLEOTIDE SEQUENCE [LARGE SCALE GENOMIC DNA]</scope>
    <source>
        <strain evidence="1 2">YIM 131861</strain>
    </source>
</reference>
<dbReference type="OrthoDB" id="5121327at2"/>
<accession>A0A4S4FWG5</accession>
<dbReference type="Proteomes" id="UP000307380">
    <property type="component" value="Unassembled WGS sequence"/>
</dbReference>
<dbReference type="RefSeq" id="WP_136422627.1">
    <property type="nucleotide sequence ID" value="NZ_OZ241748.1"/>
</dbReference>
<dbReference type="EMBL" id="SSSN01000003">
    <property type="protein sequence ID" value="THG35319.1"/>
    <property type="molecule type" value="Genomic_DNA"/>
</dbReference>
<keyword evidence="2" id="KW-1185">Reference proteome</keyword>
<gene>
    <name evidence="1" type="ORF">E6C70_04475</name>
</gene>
<protein>
    <submittedName>
        <fullName evidence="1">Uncharacterized protein</fullName>
    </submittedName>
</protein>